<organism evidence="1 2">
    <name type="scientific">Trichoderma harzianum</name>
    <name type="common">Hypocrea lixii</name>
    <dbReference type="NCBI Taxonomy" id="5544"/>
    <lineage>
        <taxon>Eukaryota</taxon>
        <taxon>Fungi</taxon>
        <taxon>Dikarya</taxon>
        <taxon>Ascomycota</taxon>
        <taxon>Pezizomycotina</taxon>
        <taxon>Sordariomycetes</taxon>
        <taxon>Hypocreomycetidae</taxon>
        <taxon>Hypocreales</taxon>
        <taxon>Hypocreaceae</taxon>
        <taxon>Trichoderma</taxon>
    </lineage>
</organism>
<dbReference type="OrthoDB" id="2896390at2759"/>
<dbReference type="InterPro" id="IPR032710">
    <property type="entry name" value="NTF2-like_dom_sf"/>
</dbReference>
<dbReference type="Proteomes" id="UP000034112">
    <property type="component" value="Unassembled WGS sequence"/>
</dbReference>
<comment type="caution">
    <text evidence="1">The sequence shown here is derived from an EMBL/GenBank/DDBJ whole genome shotgun (WGS) entry which is preliminary data.</text>
</comment>
<gene>
    <name evidence="1" type="ORF">THAR02_03281</name>
</gene>
<dbReference type="AlphaFoldDB" id="A0A0F9XHZ6"/>
<dbReference type="OMA" id="QEIMKPI"/>
<reference evidence="2" key="1">
    <citation type="journal article" date="2015" name="Genome Announc.">
        <title>Draft whole-genome sequence of the biocontrol agent Trichoderma harzianum T6776.</title>
        <authorList>
            <person name="Baroncelli R."/>
            <person name="Piaggeschi G."/>
            <person name="Fiorini L."/>
            <person name="Bertolini E."/>
            <person name="Zapparata A."/>
            <person name="Pe M.E."/>
            <person name="Sarrocco S."/>
            <person name="Vannacci G."/>
        </authorList>
    </citation>
    <scope>NUCLEOTIDE SEQUENCE [LARGE SCALE GENOMIC DNA]</scope>
    <source>
        <strain evidence="2">T6776</strain>
    </source>
</reference>
<sequence length="272" mass="30703">MADEKEAVLATVQKFLNSISLRQPPFSEALEYVLPDGWCVLSHPDEFWVGRFRDLVPRVEEKVTKTFGDLSSKFEERLAEPGPEVWIHEDLAAVWAGYQVHFDNKEITRGINLFGLHKTADGWKISGVADTQLPEGPEQSPVLQTVSPEVMKPIDYLLDNMTEGNWDKIPSVFVTGSGITNSRRKDNMLLTSTWAELLMRLKGIIEKSPSEIRELLFDVETRICGDFAFAWTPFVIDINGQTVSKGVNIFTLVRKEGEWIISGCQDTSMPLQ</sequence>
<accession>A0A0F9XHZ6</accession>
<evidence type="ECO:0008006" key="3">
    <source>
        <dbReference type="Google" id="ProtNLM"/>
    </source>
</evidence>
<evidence type="ECO:0000313" key="1">
    <source>
        <dbReference type="EMBL" id="KKP04591.1"/>
    </source>
</evidence>
<proteinExistence type="predicted"/>
<name>A0A0F9XHZ6_TRIHA</name>
<dbReference type="EMBL" id="JOKZ01000072">
    <property type="protein sequence ID" value="KKP04591.1"/>
    <property type="molecule type" value="Genomic_DNA"/>
</dbReference>
<evidence type="ECO:0000313" key="2">
    <source>
        <dbReference type="Proteomes" id="UP000034112"/>
    </source>
</evidence>
<protein>
    <recommendedName>
        <fullName evidence="3">SnoaL-like domain-containing protein</fullName>
    </recommendedName>
</protein>
<dbReference type="Gene3D" id="3.10.450.50">
    <property type="match status" value="1"/>
</dbReference>
<dbReference type="SUPFAM" id="SSF54427">
    <property type="entry name" value="NTF2-like"/>
    <property type="match status" value="1"/>
</dbReference>